<keyword evidence="2" id="KW-1185">Reference proteome</keyword>
<evidence type="ECO:0000313" key="2">
    <source>
        <dbReference type="Proteomes" id="UP001605036"/>
    </source>
</evidence>
<comment type="caution">
    <text evidence="1">The sequence shown here is derived from an EMBL/GenBank/DDBJ whole genome shotgun (WGS) entry which is preliminary data.</text>
</comment>
<protein>
    <submittedName>
        <fullName evidence="1">Uncharacterized protein</fullName>
    </submittedName>
</protein>
<accession>A0ABD1ZMQ9</accession>
<gene>
    <name evidence="1" type="ORF">R1flu_020869</name>
</gene>
<dbReference type="Proteomes" id="UP001605036">
    <property type="component" value="Unassembled WGS sequence"/>
</dbReference>
<dbReference type="EMBL" id="JBHFFA010000001">
    <property type="protein sequence ID" value="KAL2652741.1"/>
    <property type="molecule type" value="Genomic_DNA"/>
</dbReference>
<reference evidence="1 2" key="1">
    <citation type="submission" date="2024-09" db="EMBL/GenBank/DDBJ databases">
        <title>Chromosome-scale assembly of Riccia fluitans.</title>
        <authorList>
            <person name="Paukszto L."/>
            <person name="Sawicki J."/>
            <person name="Karawczyk K."/>
            <person name="Piernik-Szablinska J."/>
            <person name="Szczecinska M."/>
            <person name="Mazdziarz M."/>
        </authorList>
    </citation>
    <scope>NUCLEOTIDE SEQUENCE [LARGE SCALE GENOMIC DNA]</scope>
    <source>
        <strain evidence="1">Rf_01</strain>
        <tissue evidence="1">Aerial parts of the thallus</tissue>
    </source>
</reference>
<proteinExistence type="predicted"/>
<sequence length="102" mass="11630">MASWAGELKQEVAEDQWSRSVLLERANGAQAERDLARQRYELSVSSHPTLAELMEAMDARVQSAKTNATHARKNASKIMEEWRISNHTWRASLDNVQAHVDR</sequence>
<evidence type="ECO:0000313" key="1">
    <source>
        <dbReference type="EMBL" id="KAL2652741.1"/>
    </source>
</evidence>
<name>A0ABD1ZMQ9_9MARC</name>
<organism evidence="1 2">
    <name type="scientific">Riccia fluitans</name>
    <dbReference type="NCBI Taxonomy" id="41844"/>
    <lineage>
        <taxon>Eukaryota</taxon>
        <taxon>Viridiplantae</taxon>
        <taxon>Streptophyta</taxon>
        <taxon>Embryophyta</taxon>
        <taxon>Marchantiophyta</taxon>
        <taxon>Marchantiopsida</taxon>
        <taxon>Marchantiidae</taxon>
        <taxon>Marchantiales</taxon>
        <taxon>Ricciaceae</taxon>
        <taxon>Riccia</taxon>
    </lineage>
</organism>
<dbReference type="AlphaFoldDB" id="A0ABD1ZMQ9"/>